<feature type="signal peptide" evidence="1">
    <location>
        <begin position="1"/>
        <end position="19"/>
    </location>
</feature>
<reference evidence="2 3" key="1">
    <citation type="submission" date="2016-03" db="EMBL/GenBank/DDBJ databases">
        <title>Trachymyrmex septentrionalis WGS genome.</title>
        <authorList>
            <person name="Nygaard S."/>
            <person name="Hu H."/>
            <person name="Boomsma J."/>
            <person name="Zhang G."/>
        </authorList>
    </citation>
    <scope>NUCLEOTIDE SEQUENCE [LARGE SCALE GENOMIC DNA]</scope>
    <source>
        <strain evidence="2">Tsep2-gDNA-1</strain>
        <tissue evidence="2">Whole body</tissue>
    </source>
</reference>
<gene>
    <name evidence="2" type="ORF">ALC56_14801</name>
</gene>
<protein>
    <recommendedName>
        <fullName evidence="4">Secreted protein</fullName>
    </recommendedName>
</protein>
<accession>A0A195ESX9</accession>
<evidence type="ECO:0008006" key="4">
    <source>
        <dbReference type="Google" id="ProtNLM"/>
    </source>
</evidence>
<feature type="chain" id="PRO_5008270924" description="Secreted protein" evidence="1">
    <location>
        <begin position="20"/>
        <end position="75"/>
    </location>
</feature>
<organism evidence="2 3">
    <name type="scientific">Trachymyrmex septentrionalis</name>
    <dbReference type="NCBI Taxonomy" id="34720"/>
    <lineage>
        <taxon>Eukaryota</taxon>
        <taxon>Metazoa</taxon>
        <taxon>Ecdysozoa</taxon>
        <taxon>Arthropoda</taxon>
        <taxon>Hexapoda</taxon>
        <taxon>Insecta</taxon>
        <taxon>Pterygota</taxon>
        <taxon>Neoptera</taxon>
        <taxon>Endopterygota</taxon>
        <taxon>Hymenoptera</taxon>
        <taxon>Apocrita</taxon>
        <taxon>Aculeata</taxon>
        <taxon>Formicoidea</taxon>
        <taxon>Formicidae</taxon>
        <taxon>Myrmicinae</taxon>
        <taxon>Trachymyrmex</taxon>
    </lineage>
</organism>
<keyword evidence="3" id="KW-1185">Reference proteome</keyword>
<sequence>MTPSTTISLLWLFTVAIRAIPFPSWYLQECDTHKPASGEGSEPGLGFRARWRRRGERDVRIIDMRKTRFLDSASL</sequence>
<evidence type="ECO:0000256" key="1">
    <source>
        <dbReference type="SAM" id="SignalP"/>
    </source>
</evidence>
<proteinExistence type="predicted"/>
<keyword evidence="1" id="KW-0732">Signal</keyword>
<evidence type="ECO:0000313" key="3">
    <source>
        <dbReference type="Proteomes" id="UP000078541"/>
    </source>
</evidence>
<evidence type="ECO:0000313" key="2">
    <source>
        <dbReference type="EMBL" id="KYN30989.1"/>
    </source>
</evidence>
<dbReference type="EMBL" id="KQ981993">
    <property type="protein sequence ID" value="KYN30989.1"/>
    <property type="molecule type" value="Genomic_DNA"/>
</dbReference>
<name>A0A195ESX9_9HYME</name>
<dbReference type="AlphaFoldDB" id="A0A195ESX9"/>
<dbReference type="Proteomes" id="UP000078541">
    <property type="component" value="Unassembled WGS sequence"/>
</dbReference>